<evidence type="ECO:0000256" key="1">
    <source>
        <dbReference type="SAM" id="MobiDB-lite"/>
    </source>
</evidence>
<dbReference type="AlphaFoldDB" id="A0A8D8KTA3"/>
<name>A0A8D8KTA3_CULPI</name>
<dbReference type="EMBL" id="HBUE01341243">
    <property type="protein sequence ID" value="CAG6598520.1"/>
    <property type="molecule type" value="Transcribed_RNA"/>
</dbReference>
<feature type="compositionally biased region" description="Basic residues" evidence="1">
    <location>
        <begin position="46"/>
        <end position="56"/>
    </location>
</feature>
<dbReference type="EMBL" id="HBUE01234355">
    <property type="protein sequence ID" value="CAG6546345.1"/>
    <property type="molecule type" value="Transcribed_RNA"/>
</dbReference>
<protein>
    <submittedName>
        <fullName evidence="2">(northern house mosquito) hypothetical protein</fullName>
    </submittedName>
</protein>
<proteinExistence type="predicted"/>
<sequence>MTQRLVQVVPVARVVDLEQALLAKAEMLRCVTYVSVGGRDRDRRGRIDRRRHRHQARPSGQAHTDYAGAARSSPHRAVSGLTLAASGGVQRHVLNHLLLLAGTLEAIRRGQRVVVAAAATTGRRNVQQTGMVVVGMVWGNGRKGKGHVGTAAGLVVRFVRRRTRELQLGKRLGKDNGTSTGGRLAEARSVQPQRGHGTVARAGMIRRRRFQIFRLNRGHRAKLNFGNDLSPQGTKLSHGVRSNRPACTVALDSGASLSNTLPE</sequence>
<accession>A0A8D8KTA3</accession>
<feature type="region of interest" description="Disordered" evidence="1">
    <location>
        <begin position="171"/>
        <end position="197"/>
    </location>
</feature>
<evidence type="ECO:0000313" key="2">
    <source>
        <dbReference type="EMBL" id="CAG6598520.1"/>
    </source>
</evidence>
<reference evidence="2" key="1">
    <citation type="submission" date="2021-05" db="EMBL/GenBank/DDBJ databases">
        <authorList>
            <person name="Alioto T."/>
            <person name="Alioto T."/>
            <person name="Gomez Garrido J."/>
        </authorList>
    </citation>
    <scope>NUCLEOTIDE SEQUENCE</scope>
</reference>
<organism evidence="2">
    <name type="scientific">Culex pipiens</name>
    <name type="common">House mosquito</name>
    <dbReference type="NCBI Taxonomy" id="7175"/>
    <lineage>
        <taxon>Eukaryota</taxon>
        <taxon>Metazoa</taxon>
        <taxon>Ecdysozoa</taxon>
        <taxon>Arthropoda</taxon>
        <taxon>Hexapoda</taxon>
        <taxon>Insecta</taxon>
        <taxon>Pterygota</taxon>
        <taxon>Neoptera</taxon>
        <taxon>Endopterygota</taxon>
        <taxon>Diptera</taxon>
        <taxon>Nematocera</taxon>
        <taxon>Culicoidea</taxon>
        <taxon>Culicidae</taxon>
        <taxon>Culicinae</taxon>
        <taxon>Culicini</taxon>
        <taxon>Culex</taxon>
        <taxon>Culex</taxon>
    </lineage>
</organism>
<feature type="region of interest" description="Disordered" evidence="1">
    <location>
        <begin position="42"/>
        <end position="71"/>
    </location>
</feature>